<feature type="region of interest" description="Disordered" evidence="1">
    <location>
        <begin position="1"/>
        <end position="75"/>
    </location>
</feature>
<evidence type="ECO:0000313" key="2">
    <source>
        <dbReference type="EMBL" id="KAF6498434.1"/>
    </source>
</evidence>
<dbReference type="EMBL" id="JACASE010000002">
    <property type="protein sequence ID" value="KAF6498434.1"/>
    <property type="molecule type" value="Genomic_DNA"/>
</dbReference>
<dbReference type="AlphaFoldDB" id="A0A7J8JN97"/>
<evidence type="ECO:0000313" key="3">
    <source>
        <dbReference type="Proteomes" id="UP000593571"/>
    </source>
</evidence>
<protein>
    <submittedName>
        <fullName evidence="2">Twinfilin actin binding protein 1</fullName>
    </submittedName>
</protein>
<dbReference type="Proteomes" id="UP000593571">
    <property type="component" value="Unassembled WGS sequence"/>
</dbReference>
<feature type="region of interest" description="Disordered" evidence="1">
    <location>
        <begin position="97"/>
        <end position="117"/>
    </location>
</feature>
<name>A0A7J8JN97_ROUAE</name>
<feature type="compositionally biased region" description="Low complexity" evidence="1">
    <location>
        <begin position="38"/>
        <end position="52"/>
    </location>
</feature>
<organism evidence="2 3">
    <name type="scientific">Rousettus aegyptiacus</name>
    <name type="common">Egyptian fruit bat</name>
    <name type="synonym">Pteropus aegyptiacus</name>
    <dbReference type="NCBI Taxonomy" id="9407"/>
    <lineage>
        <taxon>Eukaryota</taxon>
        <taxon>Metazoa</taxon>
        <taxon>Chordata</taxon>
        <taxon>Craniata</taxon>
        <taxon>Vertebrata</taxon>
        <taxon>Euteleostomi</taxon>
        <taxon>Mammalia</taxon>
        <taxon>Eutheria</taxon>
        <taxon>Laurasiatheria</taxon>
        <taxon>Chiroptera</taxon>
        <taxon>Yinpterochiroptera</taxon>
        <taxon>Pteropodoidea</taxon>
        <taxon>Pteropodidae</taxon>
        <taxon>Rousettinae</taxon>
        <taxon>Rousettus</taxon>
    </lineage>
</organism>
<proteinExistence type="predicted"/>
<evidence type="ECO:0000256" key="1">
    <source>
        <dbReference type="SAM" id="MobiDB-lite"/>
    </source>
</evidence>
<comment type="caution">
    <text evidence="2">The sequence shown here is derived from an EMBL/GenBank/DDBJ whole genome shotgun (WGS) entry which is preliminary data.</text>
</comment>
<feature type="compositionally biased region" description="Basic and acidic residues" evidence="1">
    <location>
        <begin position="15"/>
        <end position="25"/>
    </location>
</feature>
<keyword evidence="3" id="KW-1185">Reference proteome</keyword>
<gene>
    <name evidence="2" type="ORF">HJG63_020123</name>
</gene>
<reference evidence="2 3" key="1">
    <citation type="journal article" date="2020" name="Nature">
        <title>Six reference-quality genomes reveal evolution of bat adaptations.</title>
        <authorList>
            <person name="Jebb D."/>
            <person name="Huang Z."/>
            <person name="Pippel M."/>
            <person name="Hughes G.M."/>
            <person name="Lavrichenko K."/>
            <person name="Devanna P."/>
            <person name="Winkler S."/>
            <person name="Jermiin L.S."/>
            <person name="Skirmuntt E.C."/>
            <person name="Katzourakis A."/>
            <person name="Burkitt-Gray L."/>
            <person name="Ray D.A."/>
            <person name="Sullivan K.A.M."/>
            <person name="Roscito J.G."/>
            <person name="Kirilenko B.M."/>
            <person name="Davalos L.M."/>
            <person name="Corthals A.P."/>
            <person name="Power M.L."/>
            <person name="Jones G."/>
            <person name="Ransome R.D."/>
            <person name="Dechmann D.K.N."/>
            <person name="Locatelli A.G."/>
            <person name="Puechmaille S.J."/>
            <person name="Fedrigo O."/>
            <person name="Jarvis E.D."/>
            <person name="Hiller M."/>
            <person name="Vernes S.C."/>
            <person name="Myers E.W."/>
            <person name="Teeling E.C."/>
        </authorList>
    </citation>
    <scope>NUCLEOTIDE SEQUENCE [LARGE SCALE GENOMIC DNA]</scope>
    <source>
        <strain evidence="2">MRouAeg1</strain>
        <tissue evidence="2">Muscle</tissue>
    </source>
</reference>
<accession>A0A7J8JN97</accession>
<sequence>MSHQTGIQGNGARRSPRERGSREASGEPGGLRAEQGQSRAGSAGSRSRGAAGPQRPSALSCPGRSRPAFLPDPAAATLQTDPKFAGAKEVCFLGVRGEGGVPSPAPDISPTFPLLIR</sequence>